<proteinExistence type="predicted"/>
<gene>
    <name evidence="2" type="ORF">LCGC14_1239640</name>
</gene>
<comment type="caution">
    <text evidence="2">The sequence shown here is derived from an EMBL/GenBank/DDBJ whole genome shotgun (WGS) entry which is preliminary data.</text>
</comment>
<protein>
    <submittedName>
        <fullName evidence="2">Uncharacterized protein</fullName>
    </submittedName>
</protein>
<evidence type="ECO:0000313" key="2">
    <source>
        <dbReference type="EMBL" id="KKM90340.1"/>
    </source>
</evidence>
<sequence length="96" mass="11771">MGDMAEDFAMLKEYNRERRESNYQWAERVFAGESGFIRHTDWHWATILCGDKLDYWPSSSRWRWRNKTSRGTPKDLQRFMLNRQREEDEDNAYKSQ</sequence>
<name>A0A0F9NNF6_9ZZZZ</name>
<dbReference type="AlphaFoldDB" id="A0A0F9NNF6"/>
<evidence type="ECO:0000256" key="1">
    <source>
        <dbReference type="SAM" id="MobiDB-lite"/>
    </source>
</evidence>
<reference evidence="2" key="1">
    <citation type="journal article" date="2015" name="Nature">
        <title>Complex archaea that bridge the gap between prokaryotes and eukaryotes.</title>
        <authorList>
            <person name="Spang A."/>
            <person name="Saw J.H."/>
            <person name="Jorgensen S.L."/>
            <person name="Zaremba-Niedzwiedzka K."/>
            <person name="Martijn J."/>
            <person name="Lind A.E."/>
            <person name="van Eijk R."/>
            <person name="Schleper C."/>
            <person name="Guy L."/>
            <person name="Ettema T.J."/>
        </authorList>
    </citation>
    <scope>NUCLEOTIDE SEQUENCE</scope>
</reference>
<dbReference type="EMBL" id="LAZR01006683">
    <property type="protein sequence ID" value="KKM90340.1"/>
    <property type="molecule type" value="Genomic_DNA"/>
</dbReference>
<accession>A0A0F9NNF6</accession>
<feature type="region of interest" description="Disordered" evidence="1">
    <location>
        <begin position="71"/>
        <end position="96"/>
    </location>
</feature>
<organism evidence="2">
    <name type="scientific">marine sediment metagenome</name>
    <dbReference type="NCBI Taxonomy" id="412755"/>
    <lineage>
        <taxon>unclassified sequences</taxon>
        <taxon>metagenomes</taxon>
        <taxon>ecological metagenomes</taxon>
    </lineage>
</organism>